<dbReference type="OrthoDB" id="4938008at2"/>
<sequence length="108" mass="11684">MPTDHHCGRMGSTRSEFVEGTTDGNAAISMVERDDHRLCIDVVTEPPPGWNDKKRDYRTFVSVPVVAGGVAYGMLTVDALEPGDLDENDANVLRVLAGLLAVALDTDR</sequence>
<proteinExistence type="predicted"/>
<accession>A0A5A7SH03</accession>
<evidence type="ECO:0000313" key="3">
    <source>
        <dbReference type="Proteomes" id="UP000322244"/>
    </source>
</evidence>
<organism evidence="2 3">
    <name type="scientific">Antrihabitans cavernicola</name>
    <dbReference type="NCBI Taxonomy" id="2495913"/>
    <lineage>
        <taxon>Bacteria</taxon>
        <taxon>Bacillati</taxon>
        <taxon>Actinomycetota</taxon>
        <taxon>Actinomycetes</taxon>
        <taxon>Mycobacteriales</taxon>
        <taxon>Nocardiaceae</taxon>
        <taxon>Antrihabitans</taxon>
    </lineage>
</organism>
<dbReference type="Proteomes" id="UP000322244">
    <property type="component" value="Unassembled WGS sequence"/>
</dbReference>
<dbReference type="EMBL" id="VLNY01000001">
    <property type="protein sequence ID" value="KAA0024904.1"/>
    <property type="molecule type" value="Genomic_DNA"/>
</dbReference>
<feature type="domain" description="GAF" evidence="1">
    <location>
        <begin position="47"/>
        <end position="105"/>
    </location>
</feature>
<dbReference type="InterPro" id="IPR029016">
    <property type="entry name" value="GAF-like_dom_sf"/>
</dbReference>
<keyword evidence="3" id="KW-1185">Reference proteome</keyword>
<reference evidence="2 3" key="1">
    <citation type="submission" date="2019-07" db="EMBL/GenBank/DDBJ databases">
        <title>Rhodococcus cavernicolus sp. nov., isolated from a cave.</title>
        <authorList>
            <person name="Lee S.D."/>
        </authorList>
    </citation>
    <scope>NUCLEOTIDE SEQUENCE [LARGE SCALE GENOMIC DNA]</scope>
    <source>
        <strain evidence="2 3">C1-24</strain>
    </source>
</reference>
<dbReference type="SUPFAM" id="SSF55781">
    <property type="entry name" value="GAF domain-like"/>
    <property type="match status" value="1"/>
</dbReference>
<dbReference type="AlphaFoldDB" id="A0A5A7SH03"/>
<evidence type="ECO:0000313" key="2">
    <source>
        <dbReference type="EMBL" id="KAA0024904.1"/>
    </source>
</evidence>
<dbReference type="Gene3D" id="3.30.450.40">
    <property type="match status" value="1"/>
</dbReference>
<name>A0A5A7SH03_9NOCA</name>
<comment type="caution">
    <text evidence="2">The sequence shown here is derived from an EMBL/GenBank/DDBJ whole genome shotgun (WGS) entry which is preliminary data.</text>
</comment>
<dbReference type="Pfam" id="PF13185">
    <property type="entry name" value="GAF_2"/>
    <property type="match status" value="1"/>
</dbReference>
<evidence type="ECO:0000259" key="1">
    <source>
        <dbReference type="Pfam" id="PF13185"/>
    </source>
</evidence>
<gene>
    <name evidence="2" type="ORF">FOY51_02980</name>
</gene>
<protein>
    <submittedName>
        <fullName evidence="2">GAF domain-containing protein</fullName>
    </submittedName>
</protein>
<dbReference type="InterPro" id="IPR003018">
    <property type="entry name" value="GAF"/>
</dbReference>